<name>A0A9N9K3I8_9GLOM</name>
<protein>
    <submittedName>
        <fullName evidence="1">21578_t:CDS:1</fullName>
    </submittedName>
</protein>
<keyword evidence="2" id="KW-1185">Reference proteome</keyword>
<dbReference type="PANTHER" id="PTHR45786:SF74">
    <property type="entry name" value="ATP-DEPENDENT DNA HELICASE"/>
    <property type="match status" value="1"/>
</dbReference>
<comment type="caution">
    <text evidence="1">The sequence shown here is derived from an EMBL/GenBank/DDBJ whole genome shotgun (WGS) entry which is preliminary data.</text>
</comment>
<sequence>KLKTSKENNTSFTNKNHTIYAHATNDLLHVEKEMPVALYNFGRKEQLATISTFIQTANIISMPNKITNLIPSSSLHPDFSTTCENKTQTLADRSLVFPPEPVGVPFRVSKLPSSLNMLLTRTDQRARLFKQNIRMYNSALSFTSLGANIDHSITGTSGVYSFRIHSEMYHSIGSLFSDNDNRPEITQLYIYDTEHELRNRMNIMPGLDPVILGELQQMLHDLNPYCNIFKQAGHMLLANPLLNLRIAITDNRKEDPRRYNTPTALEVAVIMIGDGQNSEPMQCDIILQLCEGPLKRISELHHAYQPLHYVLMFPRESVDAEFFSFDNADQ</sequence>
<proteinExistence type="predicted"/>
<gene>
    <name evidence="1" type="ORF">CPELLU_LOCUS18553</name>
</gene>
<evidence type="ECO:0000313" key="1">
    <source>
        <dbReference type="EMBL" id="CAG8810159.1"/>
    </source>
</evidence>
<feature type="non-terminal residue" evidence="1">
    <location>
        <position position="330"/>
    </location>
</feature>
<dbReference type="PANTHER" id="PTHR45786">
    <property type="entry name" value="DNA BINDING PROTEIN-LIKE"/>
    <property type="match status" value="1"/>
</dbReference>
<organism evidence="1 2">
    <name type="scientific">Cetraspora pellucida</name>
    <dbReference type="NCBI Taxonomy" id="1433469"/>
    <lineage>
        <taxon>Eukaryota</taxon>
        <taxon>Fungi</taxon>
        <taxon>Fungi incertae sedis</taxon>
        <taxon>Mucoromycota</taxon>
        <taxon>Glomeromycotina</taxon>
        <taxon>Glomeromycetes</taxon>
        <taxon>Diversisporales</taxon>
        <taxon>Gigasporaceae</taxon>
        <taxon>Cetraspora</taxon>
    </lineage>
</organism>
<reference evidence="1" key="1">
    <citation type="submission" date="2021-06" db="EMBL/GenBank/DDBJ databases">
        <authorList>
            <person name="Kallberg Y."/>
            <person name="Tangrot J."/>
            <person name="Rosling A."/>
        </authorList>
    </citation>
    <scope>NUCLEOTIDE SEQUENCE</scope>
    <source>
        <strain evidence="1">FL966</strain>
    </source>
</reference>
<dbReference type="EMBL" id="CAJVQA010037696">
    <property type="protein sequence ID" value="CAG8810159.1"/>
    <property type="molecule type" value="Genomic_DNA"/>
</dbReference>
<dbReference type="AlphaFoldDB" id="A0A9N9K3I8"/>
<feature type="non-terminal residue" evidence="1">
    <location>
        <position position="1"/>
    </location>
</feature>
<evidence type="ECO:0000313" key="2">
    <source>
        <dbReference type="Proteomes" id="UP000789759"/>
    </source>
</evidence>
<accession>A0A9N9K3I8</accession>
<dbReference type="Proteomes" id="UP000789759">
    <property type="component" value="Unassembled WGS sequence"/>
</dbReference>
<dbReference type="OrthoDB" id="1748060at2759"/>